<dbReference type="InterPro" id="IPR011989">
    <property type="entry name" value="ARM-like"/>
</dbReference>
<proteinExistence type="predicted"/>
<feature type="region of interest" description="Disordered" evidence="1">
    <location>
        <begin position="46"/>
        <end position="77"/>
    </location>
</feature>
<dbReference type="EMBL" id="FZNQ01000016">
    <property type="protein sequence ID" value="SNR56910.1"/>
    <property type="molecule type" value="Genomic_DNA"/>
</dbReference>
<feature type="region of interest" description="Disordered" evidence="1">
    <location>
        <begin position="121"/>
        <end position="153"/>
    </location>
</feature>
<sequence>MPDKMYYCNDTSSVMPCPLCRDGPMRPRGEFPVEVCEECDQRAVNADGETPWTGYPPDTQAEMDESTSVEPPDDGENPVFIDGHKCWRRYRFGGWITFLDHYDCDTLNEFYVRHGLMEPRESRPRITSDDRPADANQNTDPDLSPVDHRDETLPNDIPVVEIGSEHSETDRERLRNLIIQGASIDADSETAASEIQQIAELVNEPPWSSLAIKYLAMLATAEPEEALEALPLVASSYTTAEEDTQQWIMYYFSSLSKTHPDALFPVLDTLIDGATGDSPESQVNALAALGRIVSAYPHVGAGLVDEIAELLVHDNPIIRKNAVGLLGDTAQEYQRHVVVHAATIAACLTDEEPHVRRNASITLVRSGEADPDAIRQQSDQIVHALTDDQPEVRKNACVLIGNAQPTVPTEILERLAEHDPHPETRDMAQWALKEITS</sequence>
<dbReference type="AlphaFoldDB" id="A0A238XDX6"/>
<evidence type="ECO:0000313" key="4">
    <source>
        <dbReference type="Proteomes" id="UP000198397"/>
    </source>
</evidence>
<dbReference type="Gene3D" id="1.25.10.10">
    <property type="entry name" value="Leucine-rich Repeat Variant"/>
    <property type="match status" value="2"/>
</dbReference>
<dbReference type="Pfam" id="PF12717">
    <property type="entry name" value="Cnd1"/>
    <property type="match status" value="1"/>
</dbReference>
<organism evidence="3 4">
    <name type="scientific">Halorubrum vacuolatum</name>
    <name type="common">Natronobacterium vacuolatum</name>
    <dbReference type="NCBI Taxonomy" id="63740"/>
    <lineage>
        <taxon>Archaea</taxon>
        <taxon>Methanobacteriati</taxon>
        <taxon>Methanobacteriota</taxon>
        <taxon>Stenosarchaea group</taxon>
        <taxon>Halobacteria</taxon>
        <taxon>Halobacteriales</taxon>
        <taxon>Haloferacaceae</taxon>
        <taxon>Halorubrum</taxon>
    </lineage>
</organism>
<evidence type="ECO:0000259" key="2">
    <source>
        <dbReference type="Pfam" id="PF12717"/>
    </source>
</evidence>
<evidence type="ECO:0000256" key="1">
    <source>
        <dbReference type="SAM" id="MobiDB-lite"/>
    </source>
</evidence>
<feature type="domain" description="Condensin complex subunit 1 C-terminal" evidence="2">
    <location>
        <begin position="284"/>
        <end position="385"/>
    </location>
</feature>
<dbReference type="InterPro" id="IPR032682">
    <property type="entry name" value="Cnd1_C"/>
</dbReference>
<dbReference type="InterPro" id="IPR016024">
    <property type="entry name" value="ARM-type_fold"/>
</dbReference>
<dbReference type="Proteomes" id="UP000198397">
    <property type="component" value="Unassembled WGS sequence"/>
</dbReference>
<protein>
    <submittedName>
        <fullName evidence="3">Non-SMC mitotic condensation complex subunit 1</fullName>
    </submittedName>
</protein>
<feature type="compositionally biased region" description="Basic and acidic residues" evidence="1">
    <location>
        <begin position="121"/>
        <end position="133"/>
    </location>
</feature>
<gene>
    <name evidence="3" type="ORF">SAMN06264855_11633</name>
</gene>
<feature type="compositionally biased region" description="Acidic residues" evidence="1">
    <location>
        <begin position="61"/>
        <end position="76"/>
    </location>
</feature>
<accession>A0A238XDX6</accession>
<evidence type="ECO:0000313" key="3">
    <source>
        <dbReference type="EMBL" id="SNR56910.1"/>
    </source>
</evidence>
<reference evidence="3 4" key="1">
    <citation type="submission" date="2017-06" db="EMBL/GenBank/DDBJ databases">
        <authorList>
            <person name="Kim H.J."/>
            <person name="Triplett B.A."/>
        </authorList>
    </citation>
    <scope>NUCLEOTIDE SEQUENCE [LARGE SCALE GENOMIC DNA]</scope>
    <source>
        <strain evidence="3 4">DSM 8800</strain>
    </source>
</reference>
<dbReference type="SUPFAM" id="SSF48371">
    <property type="entry name" value="ARM repeat"/>
    <property type="match status" value="1"/>
</dbReference>
<name>A0A238XDX6_HALVU</name>
<keyword evidence="4" id="KW-1185">Reference proteome</keyword>